<evidence type="ECO:0000313" key="2">
    <source>
        <dbReference type="Proteomes" id="UP000639606"/>
    </source>
</evidence>
<protein>
    <recommendedName>
        <fullName evidence="3">Nucleic acid-binding protein</fullName>
    </recommendedName>
</protein>
<dbReference type="EMBL" id="BMRG01000005">
    <property type="protein sequence ID" value="GGP56791.1"/>
    <property type="molecule type" value="Genomic_DNA"/>
</dbReference>
<dbReference type="PANTHER" id="PTHR39550:SF1">
    <property type="entry name" value="SLL0658 PROTEIN"/>
    <property type="match status" value="1"/>
</dbReference>
<dbReference type="InterPro" id="IPR021799">
    <property type="entry name" value="PIN-like_prokaryotic"/>
</dbReference>
<organism evidence="1 2">
    <name type="scientific">Saccharothrix coeruleofusca</name>
    <dbReference type="NCBI Taxonomy" id="33919"/>
    <lineage>
        <taxon>Bacteria</taxon>
        <taxon>Bacillati</taxon>
        <taxon>Actinomycetota</taxon>
        <taxon>Actinomycetes</taxon>
        <taxon>Pseudonocardiales</taxon>
        <taxon>Pseudonocardiaceae</taxon>
        <taxon>Saccharothrix</taxon>
    </lineage>
</organism>
<gene>
    <name evidence="1" type="ORF">GCM10010185_31290</name>
</gene>
<reference evidence="1" key="1">
    <citation type="journal article" date="2014" name="Int. J. Syst. Evol. Microbiol.">
        <title>Complete genome sequence of Corynebacterium casei LMG S-19264T (=DSM 44701T), isolated from a smear-ripened cheese.</title>
        <authorList>
            <consortium name="US DOE Joint Genome Institute (JGI-PGF)"/>
            <person name="Walter F."/>
            <person name="Albersmeier A."/>
            <person name="Kalinowski J."/>
            <person name="Ruckert C."/>
        </authorList>
    </citation>
    <scope>NUCLEOTIDE SEQUENCE</scope>
    <source>
        <strain evidence="1">JCM 3313</strain>
    </source>
</reference>
<sequence>MKALVFDTGPLSHFAKQQWLGVLRAVVGERVAKVPDAVVEELRNGVGVHPHLRFVLDAPWLEVHELADEAEIDAYRKFSKYLVVRNRNRGEAAVLALARTAGAVAVVDDSAARKAADRFGVEHVGTLGLLCEGIRGGLLTVPLVAQLADHLMEGDYRLPFRPGGFEKWASDHGLLTP</sequence>
<comment type="caution">
    <text evidence="1">The sequence shown here is derived from an EMBL/GenBank/DDBJ whole genome shotgun (WGS) entry which is preliminary data.</text>
</comment>
<dbReference type="Pfam" id="PF11848">
    <property type="entry name" value="DUF3368"/>
    <property type="match status" value="1"/>
</dbReference>
<accession>A0A918EEC0</accession>
<reference evidence="1" key="2">
    <citation type="submission" date="2020-09" db="EMBL/GenBank/DDBJ databases">
        <authorList>
            <person name="Sun Q."/>
            <person name="Ohkuma M."/>
        </authorList>
    </citation>
    <scope>NUCLEOTIDE SEQUENCE</scope>
    <source>
        <strain evidence="1">JCM 3313</strain>
    </source>
</reference>
<evidence type="ECO:0008006" key="3">
    <source>
        <dbReference type="Google" id="ProtNLM"/>
    </source>
</evidence>
<keyword evidence="2" id="KW-1185">Reference proteome</keyword>
<proteinExistence type="predicted"/>
<dbReference type="PANTHER" id="PTHR39550">
    <property type="entry name" value="SLL0658 PROTEIN"/>
    <property type="match status" value="1"/>
</dbReference>
<name>A0A918EEC0_9PSEU</name>
<dbReference type="AlphaFoldDB" id="A0A918EEC0"/>
<evidence type="ECO:0000313" key="1">
    <source>
        <dbReference type="EMBL" id="GGP56791.1"/>
    </source>
</evidence>
<dbReference type="Proteomes" id="UP000639606">
    <property type="component" value="Unassembled WGS sequence"/>
</dbReference>
<dbReference type="RefSeq" id="WP_189223992.1">
    <property type="nucleotide sequence ID" value="NZ_BMRG01000005.1"/>
</dbReference>